<sequence length="205" mass="22688">MPSSSRLFSVRPRPDCYLTFLTTNLVSGSIQLATSIALMLFNDKFGRRDLVFGATICTVTLLIVGILGFVDQTQPLKNFLIFVACAWSFANTTVGSLGYAFTGEVASQRLRARTAGIAAGLSVVFGLTFNTSLPIILDVNGVNWGYKTAWLFFATGICVCILLYFFLPECSRRNAAEIDEMYEKGVPAWKMHKYVTDVQSRVQYT</sequence>
<dbReference type="InterPro" id="IPR036259">
    <property type="entry name" value="MFS_trans_sf"/>
</dbReference>
<evidence type="ECO:0000259" key="7">
    <source>
        <dbReference type="PROSITE" id="PS50850"/>
    </source>
</evidence>
<dbReference type="InterPro" id="IPR050360">
    <property type="entry name" value="MFS_Sugar_Transporters"/>
</dbReference>
<keyword evidence="3 6" id="KW-0812">Transmembrane</keyword>
<feature type="transmembrane region" description="Helical" evidence="6">
    <location>
        <begin position="50"/>
        <end position="70"/>
    </location>
</feature>
<reference evidence="8 9" key="1">
    <citation type="submission" date="2024-07" db="EMBL/GenBank/DDBJ databases">
        <title>Section-level genome sequencing and comparative genomics of Aspergillus sections Usti and Cavernicolus.</title>
        <authorList>
            <consortium name="Lawrence Berkeley National Laboratory"/>
            <person name="Nybo J.L."/>
            <person name="Vesth T.C."/>
            <person name="Theobald S."/>
            <person name="Frisvad J.C."/>
            <person name="Larsen T.O."/>
            <person name="Kjaerboelling I."/>
            <person name="Rothschild-Mancinelli K."/>
            <person name="Lyhne E.K."/>
            <person name="Kogle M.E."/>
            <person name="Barry K."/>
            <person name="Clum A."/>
            <person name="Na H."/>
            <person name="Ledsgaard L."/>
            <person name="Lin J."/>
            <person name="Lipzen A."/>
            <person name="Kuo A."/>
            <person name="Riley R."/>
            <person name="Mondo S."/>
            <person name="Labutti K."/>
            <person name="Haridas S."/>
            <person name="Pangalinan J."/>
            <person name="Salamov A.A."/>
            <person name="Simmons B.A."/>
            <person name="Magnuson J.K."/>
            <person name="Chen J."/>
            <person name="Drula E."/>
            <person name="Henrissat B."/>
            <person name="Wiebenga A."/>
            <person name="Lubbers R.J."/>
            <person name="Gomes A.C."/>
            <person name="Makela M.R."/>
            <person name="Stajich J."/>
            <person name="Grigoriev I.V."/>
            <person name="Mortensen U.H."/>
            <person name="De Vries R.P."/>
            <person name="Baker S.E."/>
            <person name="Andersen M.R."/>
        </authorList>
    </citation>
    <scope>NUCLEOTIDE SEQUENCE [LARGE SCALE GENOMIC DNA]</scope>
    <source>
        <strain evidence="8 9">CBS 209.92</strain>
    </source>
</reference>
<dbReference type="InterPro" id="IPR005828">
    <property type="entry name" value="MFS_sugar_transport-like"/>
</dbReference>
<comment type="subcellular location">
    <subcellularLocation>
        <location evidence="1">Membrane</location>
        <topology evidence="1">Multi-pass membrane protein</topology>
    </subcellularLocation>
</comment>
<feature type="transmembrane region" description="Helical" evidence="6">
    <location>
        <begin position="149"/>
        <end position="167"/>
    </location>
</feature>
<dbReference type="EMBL" id="JBFTWV010000043">
    <property type="protein sequence ID" value="KAL2794604.1"/>
    <property type="molecule type" value="Genomic_DNA"/>
</dbReference>
<dbReference type="InterPro" id="IPR020846">
    <property type="entry name" value="MFS_dom"/>
</dbReference>
<comment type="similarity">
    <text evidence="2">Belongs to the major facilitator superfamily. Sugar transporter (TC 2.A.1.1) family.</text>
</comment>
<evidence type="ECO:0000256" key="2">
    <source>
        <dbReference type="ARBA" id="ARBA00010992"/>
    </source>
</evidence>
<evidence type="ECO:0000256" key="4">
    <source>
        <dbReference type="ARBA" id="ARBA00022989"/>
    </source>
</evidence>
<evidence type="ECO:0000313" key="8">
    <source>
        <dbReference type="EMBL" id="KAL2794604.1"/>
    </source>
</evidence>
<dbReference type="Gene3D" id="1.20.1250.20">
    <property type="entry name" value="MFS general substrate transporter like domains"/>
    <property type="match status" value="1"/>
</dbReference>
<dbReference type="Pfam" id="PF00083">
    <property type="entry name" value="Sugar_tr"/>
    <property type="match status" value="1"/>
</dbReference>
<dbReference type="PANTHER" id="PTHR48022:SF2">
    <property type="entry name" value="PLASTIDIC GLUCOSE TRANSPORTER 4"/>
    <property type="match status" value="1"/>
</dbReference>
<dbReference type="Proteomes" id="UP001610563">
    <property type="component" value="Unassembled WGS sequence"/>
</dbReference>
<evidence type="ECO:0000256" key="3">
    <source>
        <dbReference type="ARBA" id="ARBA00022692"/>
    </source>
</evidence>
<comment type="caution">
    <text evidence="8">The sequence shown here is derived from an EMBL/GenBank/DDBJ whole genome shotgun (WGS) entry which is preliminary data.</text>
</comment>
<organism evidence="8 9">
    <name type="scientific">Aspergillus keveii</name>
    <dbReference type="NCBI Taxonomy" id="714993"/>
    <lineage>
        <taxon>Eukaryota</taxon>
        <taxon>Fungi</taxon>
        <taxon>Dikarya</taxon>
        <taxon>Ascomycota</taxon>
        <taxon>Pezizomycotina</taxon>
        <taxon>Eurotiomycetes</taxon>
        <taxon>Eurotiomycetidae</taxon>
        <taxon>Eurotiales</taxon>
        <taxon>Aspergillaceae</taxon>
        <taxon>Aspergillus</taxon>
        <taxon>Aspergillus subgen. Nidulantes</taxon>
    </lineage>
</organism>
<keyword evidence="4 6" id="KW-1133">Transmembrane helix</keyword>
<evidence type="ECO:0000256" key="5">
    <source>
        <dbReference type="ARBA" id="ARBA00023136"/>
    </source>
</evidence>
<feature type="domain" description="Major facilitator superfamily (MFS) profile" evidence="7">
    <location>
        <begin position="1"/>
        <end position="172"/>
    </location>
</feature>
<proteinExistence type="inferred from homology"/>
<evidence type="ECO:0000313" key="9">
    <source>
        <dbReference type="Proteomes" id="UP001610563"/>
    </source>
</evidence>
<feature type="transmembrane region" description="Helical" evidence="6">
    <location>
        <begin position="114"/>
        <end position="137"/>
    </location>
</feature>
<accession>A0ABR4G6F1</accession>
<gene>
    <name evidence="8" type="ORF">BJX66DRAFT_303467</name>
</gene>
<dbReference type="SUPFAM" id="SSF103473">
    <property type="entry name" value="MFS general substrate transporter"/>
    <property type="match status" value="1"/>
</dbReference>
<keyword evidence="5 6" id="KW-0472">Membrane</keyword>
<evidence type="ECO:0000256" key="6">
    <source>
        <dbReference type="SAM" id="Phobius"/>
    </source>
</evidence>
<keyword evidence="9" id="KW-1185">Reference proteome</keyword>
<dbReference type="PROSITE" id="PS50850">
    <property type="entry name" value="MFS"/>
    <property type="match status" value="1"/>
</dbReference>
<feature type="transmembrane region" description="Helical" evidence="6">
    <location>
        <begin position="20"/>
        <end position="41"/>
    </location>
</feature>
<dbReference type="PANTHER" id="PTHR48022">
    <property type="entry name" value="PLASTIDIC GLUCOSE TRANSPORTER 4"/>
    <property type="match status" value="1"/>
</dbReference>
<name>A0ABR4G6F1_9EURO</name>
<evidence type="ECO:0000256" key="1">
    <source>
        <dbReference type="ARBA" id="ARBA00004141"/>
    </source>
</evidence>
<feature type="transmembrane region" description="Helical" evidence="6">
    <location>
        <begin position="76"/>
        <end position="102"/>
    </location>
</feature>
<protein>
    <recommendedName>
        <fullName evidence="7">Major facilitator superfamily (MFS) profile domain-containing protein</fullName>
    </recommendedName>
</protein>